<sequence length="74" mass="9002">MWFWYYVYTAIREDRVMSTEQSRKHAVNEMNLTTLSNTEARQVLKRANDGEYTSSDMPDQWREVFDSIDRVEFR</sequence>
<dbReference type="Proteomes" id="UP000011593">
    <property type="component" value="Unassembled WGS sequence"/>
</dbReference>
<comment type="caution">
    <text evidence="1">The sequence shown here is derived from an EMBL/GenBank/DDBJ whole genome shotgun (WGS) entry which is preliminary data.</text>
</comment>
<name>L9Y2D0_NATP1</name>
<reference evidence="1 2" key="1">
    <citation type="journal article" date="2014" name="PLoS Genet.">
        <title>Phylogenetically driven sequencing of extremely halophilic archaea reveals strategies for static and dynamic osmo-response.</title>
        <authorList>
            <person name="Becker E.A."/>
            <person name="Seitzer P.M."/>
            <person name="Tritt A."/>
            <person name="Larsen D."/>
            <person name="Krusor M."/>
            <person name="Yao A.I."/>
            <person name="Wu D."/>
            <person name="Madern D."/>
            <person name="Eisen J.A."/>
            <person name="Darling A.E."/>
            <person name="Facciotti M.T."/>
        </authorList>
    </citation>
    <scope>NUCLEOTIDE SEQUENCE [LARGE SCALE GENOMIC DNA]</scope>
    <source>
        <strain evidence="1 2">DSM 15624</strain>
    </source>
</reference>
<keyword evidence="2" id="KW-1185">Reference proteome</keyword>
<accession>L9Y2D0</accession>
<organism evidence="1 2">
    <name type="scientific">Natrinema pellirubrum (strain DSM 15624 / CIP 106293 / JCM 10476 / NCIMB 786 / 157)</name>
    <dbReference type="NCBI Taxonomy" id="797303"/>
    <lineage>
        <taxon>Archaea</taxon>
        <taxon>Methanobacteriati</taxon>
        <taxon>Methanobacteriota</taxon>
        <taxon>Stenosarchaea group</taxon>
        <taxon>Halobacteria</taxon>
        <taxon>Halobacteriales</taxon>
        <taxon>Natrialbaceae</taxon>
        <taxon>Natrinema</taxon>
    </lineage>
</organism>
<protein>
    <submittedName>
        <fullName evidence="1">Uncharacterized protein</fullName>
    </submittedName>
</protein>
<proteinExistence type="predicted"/>
<evidence type="ECO:0000313" key="2">
    <source>
        <dbReference type="Proteomes" id="UP000011593"/>
    </source>
</evidence>
<dbReference type="EMBL" id="AOIE01000134">
    <property type="protein sequence ID" value="ELY68200.1"/>
    <property type="molecule type" value="Genomic_DNA"/>
</dbReference>
<evidence type="ECO:0000313" key="1">
    <source>
        <dbReference type="EMBL" id="ELY68200.1"/>
    </source>
</evidence>
<dbReference type="AlphaFoldDB" id="L9Y2D0"/>
<gene>
    <name evidence="1" type="ORF">C488_21322</name>
</gene>